<feature type="domain" description="S-Me-THD-like C-terminal" evidence="1">
    <location>
        <begin position="1"/>
        <end position="38"/>
    </location>
</feature>
<name>A0A523QHI0_UNCAE</name>
<protein>
    <submittedName>
        <fullName evidence="2">DUF917 family protein</fullName>
    </submittedName>
</protein>
<reference evidence="2 3" key="1">
    <citation type="submission" date="2019-03" db="EMBL/GenBank/DDBJ databases">
        <title>Metabolic potential of uncultured bacteria and archaea associated with petroleum seepage in deep-sea sediments.</title>
        <authorList>
            <person name="Dong X."/>
            <person name="Hubert C."/>
        </authorList>
    </citation>
    <scope>NUCLEOTIDE SEQUENCE [LARGE SCALE GENOMIC DNA]</scope>
    <source>
        <strain evidence="2">E44_bin92</strain>
    </source>
</reference>
<evidence type="ECO:0000313" key="3">
    <source>
        <dbReference type="Proteomes" id="UP000320781"/>
    </source>
</evidence>
<dbReference type="AlphaFoldDB" id="A0A523QHI0"/>
<comment type="caution">
    <text evidence="2">The sequence shown here is derived from an EMBL/GenBank/DDBJ whole genome shotgun (WGS) entry which is preliminary data.</text>
</comment>
<accession>A0A523QHI0</accession>
<gene>
    <name evidence="2" type="ORF">E3J95_05635</name>
</gene>
<sequence>GYRGTIFLIPAHERMRTPRGIQVFGPQHFGYDLEYVKVEKLNQS</sequence>
<feature type="non-terminal residue" evidence="2">
    <location>
        <position position="1"/>
    </location>
</feature>
<dbReference type="SUPFAM" id="SSF160991">
    <property type="entry name" value="CV3147-like"/>
    <property type="match status" value="1"/>
</dbReference>
<dbReference type="InterPro" id="IPR048350">
    <property type="entry name" value="S-Me-THD-like_C"/>
</dbReference>
<dbReference type="Proteomes" id="UP000320781">
    <property type="component" value="Unassembled WGS sequence"/>
</dbReference>
<evidence type="ECO:0000313" key="2">
    <source>
        <dbReference type="EMBL" id="TES84957.1"/>
    </source>
</evidence>
<evidence type="ECO:0000259" key="1">
    <source>
        <dbReference type="Pfam" id="PF20906"/>
    </source>
</evidence>
<dbReference type="Pfam" id="PF20906">
    <property type="entry name" value="S-Me-THD_C"/>
    <property type="match status" value="1"/>
</dbReference>
<proteinExistence type="predicted"/>
<organism evidence="2 3">
    <name type="scientific">Aerophobetes bacterium</name>
    <dbReference type="NCBI Taxonomy" id="2030807"/>
    <lineage>
        <taxon>Bacteria</taxon>
        <taxon>Candidatus Aerophobota</taxon>
    </lineage>
</organism>
<dbReference type="EMBL" id="SOKU01000276">
    <property type="protein sequence ID" value="TES84957.1"/>
    <property type="molecule type" value="Genomic_DNA"/>
</dbReference>